<dbReference type="PANTHER" id="PTHR33130:SF38">
    <property type="entry name" value="OS05G0551500 PROTEIN"/>
    <property type="match status" value="1"/>
</dbReference>
<feature type="compositionally biased region" description="Low complexity" evidence="1">
    <location>
        <begin position="1"/>
        <end position="14"/>
    </location>
</feature>
<accession>A0AAQ3V1U9</accession>
<organism evidence="2 3">
    <name type="scientific">Paspalum notatum var. saurae</name>
    <dbReference type="NCBI Taxonomy" id="547442"/>
    <lineage>
        <taxon>Eukaryota</taxon>
        <taxon>Viridiplantae</taxon>
        <taxon>Streptophyta</taxon>
        <taxon>Embryophyta</taxon>
        <taxon>Tracheophyta</taxon>
        <taxon>Spermatophyta</taxon>
        <taxon>Magnoliopsida</taxon>
        <taxon>Liliopsida</taxon>
        <taxon>Poales</taxon>
        <taxon>Poaceae</taxon>
        <taxon>PACMAD clade</taxon>
        <taxon>Panicoideae</taxon>
        <taxon>Andropogonodae</taxon>
        <taxon>Paspaleae</taxon>
        <taxon>Paspalinae</taxon>
        <taxon>Paspalum</taxon>
    </lineage>
</organism>
<proteinExistence type="predicted"/>
<dbReference type="PANTHER" id="PTHR33130">
    <property type="entry name" value="PUTATIVE (DUF1639)-RELATED"/>
    <property type="match status" value="1"/>
</dbReference>
<evidence type="ECO:0000256" key="1">
    <source>
        <dbReference type="SAM" id="MobiDB-lite"/>
    </source>
</evidence>
<feature type="region of interest" description="Disordered" evidence="1">
    <location>
        <begin position="43"/>
        <end position="89"/>
    </location>
</feature>
<gene>
    <name evidence="2" type="ORF">U9M48_044799</name>
</gene>
<feature type="region of interest" description="Disordered" evidence="1">
    <location>
        <begin position="1"/>
        <end position="30"/>
    </location>
</feature>
<dbReference type="EMBL" id="CP144754">
    <property type="protein sequence ID" value="WVZ99519.1"/>
    <property type="molecule type" value="Genomic_DNA"/>
</dbReference>
<keyword evidence="3" id="KW-1185">Reference proteome</keyword>
<dbReference type="InterPro" id="IPR012438">
    <property type="entry name" value="DUF1639"/>
</dbReference>
<reference evidence="2 3" key="1">
    <citation type="submission" date="2024-02" db="EMBL/GenBank/DDBJ databases">
        <title>High-quality chromosome-scale genome assembly of Pensacola bahiagrass (Paspalum notatum Flugge var. saurae).</title>
        <authorList>
            <person name="Vega J.M."/>
            <person name="Podio M."/>
            <person name="Orjuela J."/>
            <person name="Siena L.A."/>
            <person name="Pessino S.C."/>
            <person name="Combes M.C."/>
            <person name="Mariac C."/>
            <person name="Albertini E."/>
            <person name="Pupilli F."/>
            <person name="Ortiz J.P.A."/>
            <person name="Leblanc O."/>
        </authorList>
    </citation>
    <scope>NUCLEOTIDE SEQUENCE [LARGE SCALE GENOMIC DNA]</scope>
    <source>
        <strain evidence="2">R1</strain>
        <tissue evidence="2">Leaf</tissue>
    </source>
</reference>
<evidence type="ECO:0000313" key="3">
    <source>
        <dbReference type="Proteomes" id="UP001341281"/>
    </source>
</evidence>
<sequence length="192" mass="20794">MESSPAATATMAPPSSRPRDPPLLLGSFSLPSGWGCRRPMAFCREDTDAPEPAAATGAEDNGSRSPEKGAAAEAEEEAPRRQWNWNLRDRADRDYRAEDARPAKKLVGSAADGGGGGQRSRGFSLALTRQEIDADFVAITGRKPPRRPRKRAKSVLRQIEPLYPGSSLAEVTRDRYKVNEGQGVSSYLPVMA</sequence>
<evidence type="ECO:0000313" key="2">
    <source>
        <dbReference type="EMBL" id="WVZ99519.1"/>
    </source>
</evidence>
<name>A0AAQ3V1U9_PASNO</name>
<dbReference type="Pfam" id="PF07797">
    <property type="entry name" value="DUF1639"/>
    <property type="match status" value="1"/>
</dbReference>
<dbReference type="AlphaFoldDB" id="A0AAQ3V1U9"/>
<protein>
    <submittedName>
        <fullName evidence="2">Uncharacterized protein</fullName>
    </submittedName>
</protein>
<dbReference type="Proteomes" id="UP001341281">
    <property type="component" value="Chromosome 10"/>
</dbReference>